<comment type="caution">
    <text evidence="2">The sequence shown here is derived from an EMBL/GenBank/DDBJ whole genome shotgun (WGS) entry which is preliminary data.</text>
</comment>
<accession>A0A8S9FH06</accession>
<sequence>MPFNSYKRDLELSDVAGFASTDALLFDCSDSTISIDVQEIRSKRRFDETSSSTNPQRPPWPRTENTPFDVSGYDDSRAAINSNECRHRPLSDKWDDFDGLFYNAWLGVSIEPTKFLDRRILKKLGIERDVKDMITQLGLGTMPSRAYDRVVEVTYRTSSARVAGDELRLLHDLTISAP</sequence>
<name>A0A8S9FH06_BRACR</name>
<feature type="region of interest" description="Disordered" evidence="1">
    <location>
        <begin position="44"/>
        <end position="68"/>
    </location>
</feature>
<protein>
    <submittedName>
        <fullName evidence="2">Uncharacterized protein</fullName>
    </submittedName>
</protein>
<reference evidence="2" key="1">
    <citation type="submission" date="2019-12" db="EMBL/GenBank/DDBJ databases">
        <title>Genome sequencing and annotation of Brassica cretica.</title>
        <authorList>
            <person name="Studholme D.J."/>
            <person name="Sarris P.F."/>
        </authorList>
    </citation>
    <scope>NUCLEOTIDE SEQUENCE</scope>
    <source>
        <strain evidence="2">PFS-102/07</strain>
        <tissue evidence="2">Leaf</tissue>
    </source>
</reference>
<organism evidence="2">
    <name type="scientific">Brassica cretica</name>
    <name type="common">Mustard</name>
    <dbReference type="NCBI Taxonomy" id="69181"/>
    <lineage>
        <taxon>Eukaryota</taxon>
        <taxon>Viridiplantae</taxon>
        <taxon>Streptophyta</taxon>
        <taxon>Embryophyta</taxon>
        <taxon>Tracheophyta</taxon>
        <taxon>Spermatophyta</taxon>
        <taxon>Magnoliopsida</taxon>
        <taxon>eudicotyledons</taxon>
        <taxon>Gunneridae</taxon>
        <taxon>Pentapetalae</taxon>
        <taxon>rosids</taxon>
        <taxon>malvids</taxon>
        <taxon>Brassicales</taxon>
        <taxon>Brassicaceae</taxon>
        <taxon>Brassiceae</taxon>
        <taxon>Brassica</taxon>
    </lineage>
</organism>
<evidence type="ECO:0000313" key="2">
    <source>
        <dbReference type="EMBL" id="KAF2532109.1"/>
    </source>
</evidence>
<gene>
    <name evidence="2" type="ORF">F2Q70_00029036</name>
</gene>
<evidence type="ECO:0000256" key="1">
    <source>
        <dbReference type="SAM" id="MobiDB-lite"/>
    </source>
</evidence>
<dbReference type="EMBL" id="QGKY02002305">
    <property type="protein sequence ID" value="KAF2532109.1"/>
    <property type="molecule type" value="Genomic_DNA"/>
</dbReference>
<proteinExistence type="predicted"/>
<dbReference type="AlphaFoldDB" id="A0A8S9FH06"/>